<evidence type="ECO:0000256" key="7">
    <source>
        <dbReference type="ARBA" id="ARBA00022833"/>
    </source>
</evidence>
<evidence type="ECO:0000313" key="13">
    <source>
        <dbReference type="EMBL" id="KAK8851021.1"/>
    </source>
</evidence>
<keyword evidence="6" id="KW-0378">Hydrolase</keyword>
<dbReference type="CDD" id="cd06008">
    <property type="entry name" value="NF-X1-zinc-finger"/>
    <property type="match status" value="1"/>
</dbReference>
<evidence type="ECO:0000259" key="11">
    <source>
        <dbReference type="PROSITE" id="PS50103"/>
    </source>
</evidence>
<dbReference type="InterPro" id="IPR000571">
    <property type="entry name" value="Znf_CCCH"/>
</dbReference>
<feature type="domain" description="C3H1-type" evidence="11">
    <location>
        <begin position="27"/>
        <end position="55"/>
    </location>
</feature>
<dbReference type="Pfam" id="PF13086">
    <property type="entry name" value="AAA_11"/>
    <property type="match status" value="1"/>
</dbReference>
<dbReference type="SUPFAM" id="SSF52540">
    <property type="entry name" value="P-loop containing nucleoside triphosphate hydrolases"/>
    <property type="match status" value="1"/>
</dbReference>
<feature type="compositionally biased region" description="Polar residues" evidence="10">
    <location>
        <begin position="16"/>
        <end position="32"/>
    </location>
</feature>
<feature type="region of interest" description="Disordered" evidence="10">
    <location>
        <begin position="1829"/>
        <end position="1862"/>
    </location>
</feature>
<dbReference type="InterPro" id="IPR041677">
    <property type="entry name" value="DNA2/NAM7_AAA_11"/>
</dbReference>
<dbReference type="Proteomes" id="UP001390339">
    <property type="component" value="Unassembled WGS sequence"/>
</dbReference>
<accession>A0ABR2HPI3</accession>
<keyword evidence="6" id="KW-0067">ATP-binding</keyword>
<dbReference type="PANTHER" id="PTHR10887">
    <property type="entry name" value="DNA2/NAM7 HELICASE FAMILY"/>
    <property type="match status" value="1"/>
</dbReference>
<keyword evidence="6" id="KW-0547">Nucleotide-binding</keyword>
<feature type="zinc finger region" description="C3H1-type" evidence="9">
    <location>
        <begin position="27"/>
        <end position="55"/>
    </location>
</feature>
<keyword evidence="2" id="KW-0963">Cytoplasm</keyword>
<evidence type="ECO:0000256" key="2">
    <source>
        <dbReference type="ARBA" id="ARBA00022490"/>
    </source>
</evidence>
<evidence type="ECO:0000256" key="4">
    <source>
        <dbReference type="ARBA" id="ARBA00022737"/>
    </source>
</evidence>
<keyword evidence="14" id="KW-1185">Reference proteome</keyword>
<reference evidence="13 14" key="1">
    <citation type="journal article" date="2024" name="IMA Fungus">
        <title>Apiospora arundinis, a panoply of carbohydrate-active enzymes and secondary metabolites.</title>
        <authorList>
            <person name="Sorensen T."/>
            <person name="Petersen C."/>
            <person name="Muurmann A.T."/>
            <person name="Christiansen J.V."/>
            <person name="Brundto M.L."/>
            <person name="Overgaard C.K."/>
            <person name="Boysen A.T."/>
            <person name="Wollenberg R.D."/>
            <person name="Larsen T.O."/>
            <person name="Sorensen J.L."/>
            <person name="Nielsen K.L."/>
            <person name="Sondergaard T.E."/>
        </authorList>
    </citation>
    <scope>NUCLEOTIDE SEQUENCE [LARGE SCALE GENOMIC DNA]</scope>
    <source>
        <strain evidence="13 14">AAU 773</strain>
    </source>
</reference>
<evidence type="ECO:0000313" key="14">
    <source>
        <dbReference type="Proteomes" id="UP001390339"/>
    </source>
</evidence>
<keyword evidence="6" id="KW-0347">Helicase</keyword>
<dbReference type="InterPro" id="IPR041679">
    <property type="entry name" value="DNA2/NAM7-like_C"/>
</dbReference>
<dbReference type="SUPFAM" id="SSF90229">
    <property type="entry name" value="CCCH zinc finger"/>
    <property type="match status" value="1"/>
</dbReference>
<proteinExistence type="predicted"/>
<feature type="region of interest" description="Disordered" evidence="10">
    <location>
        <begin position="1"/>
        <end position="32"/>
    </location>
</feature>
<name>A0ABR2HPI3_9PEZI</name>
<dbReference type="Pfam" id="PF00642">
    <property type="entry name" value="zf-CCCH"/>
    <property type="match status" value="1"/>
</dbReference>
<protein>
    <submittedName>
        <fullName evidence="13">NFX1-type zinc finger-containing protein 1</fullName>
    </submittedName>
</protein>
<organism evidence="13 14">
    <name type="scientific">Apiospora arundinis</name>
    <dbReference type="NCBI Taxonomy" id="335852"/>
    <lineage>
        <taxon>Eukaryota</taxon>
        <taxon>Fungi</taxon>
        <taxon>Dikarya</taxon>
        <taxon>Ascomycota</taxon>
        <taxon>Pezizomycotina</taxon>
        <taxon>Sordariomycetes</taxon>
        <taxon>Xylariomycetidae</taxon>
        <taxon>Amphisphaeriales</taxon>
        <taxon>Apiosporaceae</taxon>
        <taxon>Apiospora</taxon>
    </lineage>
</organism>
<evidence type="ECO:0000256" key="9">
    <source>
        <dbReference type="PROSITE-ProRule" id="PRU00723"/>
    </source>
</evidence>
<dbReference type="Gene3D" id="3.40.50.300">
    <property type="entry name" value="P-loop containing nucleotide triphosphate hydrolases"/>
    <property type="match status" value="2"/>
</dbReference>
<gene>
    <name evidence="13" type="ORF">PGQ11_013500</name>
</gene>
<keyword evidence="4" id="KW-0677">Repeat</keyword>
<dbReference type="PANTHER" id="PTHR10887:SF445">
    <property type="entry name" value="NFX1-TYPE ZINC FINGER-CONTAINING PROTEIN 1"/>
    <property type="match status" value="1"/>
</dbReference>
<dbReference type="CDD" id="cd18808">
    <property type="entry name" value="SF1_C_Upf1"/>
    <property type="match status" value="1"/>
</dbReference>
<dbReference type="InterPro" id="IPR045055">
    <property type="entry name" value="DNA2/NAM7-like"/>
</dbReference>
<sequence>MSSPHQRNWRRRGPLNASSNNHSSPKPQNQKPCNFFLRTGTCHYGADCKFSHETGPMATAAAAPRSSRSTANAETEHERNKYLEWKRLLRRPPSSVDNITALKNFWSQALDIVESSEIDRYQMLVRDLTDDQYQGCLYLIRTLDMRANGRWDDVWLITRDMLKLITQPKILDCLSIDTPVGTLYSVISGSNGSRLIPFLTSLCAGLESSCRRQDIGILELSGLVQLVLDATYEVLRREKRVAFCENLPALFDLLDLVVPFLDTESDRQMKADKLGVLRKIAQLSTGLMTTPVNGSQARPPGVGDTTPSVYPRELKLPGTRHDNDHLNIAHVSILPTVDELSSDQADYLPSTDFRQPHFLDDPVQRYLDTHFRLLRHDVFGPLKEVLGALMSSVARNDGALLKPQAFDANVHLYLNSSISHVSVDDKRGFEIHITFMPPRQLRGKSTKERQQWWSVAKRLEVGSLLYLVFAAGDSVVLLALTASDKSVEGPAEHNLLSVTSPTFKAKLATQDPLNIRNALRMYTEKNKGVLVELPGLIPATFSPVLENLQRMMTLGELPFQEWIIPKPEESPSRTRNLEPPRYARAPGFRFSLDPIVTGDGPPLSLSAFSSPDDASLIDQLETRLTLDRGQCQALVAALTQEFSLIQGPPGTGKSYLGVQLIRVLLGCQKKANVGPILIICYTNHALDQFLMHLKHVGITKFIRIGGQSRTRQLDEHNLRTVSAGATRTGHEGYLLGSTYSFLEDGMKRMGANLATFHQLRKDSIPSLGYFLSRKHPKVYSQFFEKDADGFTRVGKDPIGSWLGSTHRGTSRPAPETLDEEASQALLRLAERDVDSVSPTARRQLVDVWLRQMKQDRIELLHENIVETEGFRNTIKTVHDEVNRRTLAGADVIGITTTGMARDVSLLRGLRSKVVLCEEAGEVLEAHVVSALLPSVEHVIQIGDHQQLRPTINNWSTLSLESSRGQDYQLDRSQFERLALGQPGLPPMPIAQLNIQRRMRPDIANLLRRTMYPKLEDHQSILDLPHVVGMRESLFWLNHDHLEDAAGDDGRLKSHSNTWEVGMVQALVRHIVRQGVYKSEDIAVLTPYTGNLQKLRASLSSDFEITMSDRDEDAMARDGFSGSPAAEDTPRSRVSAKKERLVECLRLATVDNFQGEEAKVIIVSLVRSNTQRKVGFLRTPNRINVLLSRAQHGMYLIGNVDTYSNIAMWNEVRRQLEAAGRVGRALELCCPRHPTTAICCSEPHDFARLSPEGGCSLACDRRLARCGHRCQARCHSETMHEAFLCPQPCPRRHGPCGHGCDKLCGEDCGRCMVPVRNVLLPCGHFADDVPCHQAQQPSGIVCRVEVSKEVPGCNHAVNVPCNTDVNAKDFHCPTKCDALLGECGHGCSGSCGKCRKDEHGVVTTVHQLCKVVCKRPRDTCGHICQKRCHAGEPCGPCHSRCEVRCAHSRCSLPCQEPCPPCIEKCAWSCAHQGGCSMPCAAPCDRLPCDERCQKPLSCGHRCPGLCGETCLEGYCQACEQRLDNRVDLLEFRTYNEIDLDENPVVRLSCGHFFTAESLDGLVNVAAVYTFDAVGRYSGIKEPSEVLPLPSCPDCKQPIRQFATHRYNRIINMAVMDETSKKFQMEGEARLKKLEELTDALETALEDSHAELVKDDRHTRVPGFERANVVVRYHSRYGRCIELRKEVQAFCKEASNEQQPAKKLADAIAHSRRRAHRVQLPSLDENMAQLHLQDAETPTPAAYNQQITLGARMTQLRVDGIMLRDQLRFVGAKPSSGITIAWPKGADPMLTARLFLRDSEAFIDDCQTSRLPRLAVQTSITFARIVGYMGNHVNHPEPPREEGGSSGDGEDEKANAKEERDRTHIVTTTRRRLEDAAQMCEAGFEGADELLVAVQGLQRLFEKERYEIVTADELASIKAAMVSGRGGIATHSGHWYKCRNGHIFAIGECGMPMELARCPECRAPIGGQSHQLVEGATRAEEMEQ</sequence>
<feature type="domain" description="RZ-type" evidence="12">
    <location>
        <begin position="1907"/>
        <end position="1982"/>
    </location>
</feature>
<keyword evidence="3 9" id="KW-0479">Metal-binding</keyword>
<keyword evidence="7 9" id="KW-0862">Zinc</keyword>
<feature type="compositionally biased region" description="Basic and acidic residues" evidence="10">
    <location>
        <begin position="1832"/>
        <end position="1841"/>
    </location>
</feature>
<dbReference type="SMART" id="SM00438">
    <property type="entry name" value="ZnF_NFX"/>
    <property type="match status" value="5"/>
</dbReference>
<dbReference type="EMBL" id="JAPCWZ010000009">
    <property type="protein sequence ID" value="KAK8851021.1"/>
    <property type="molecule type" value="Genomic_DNA"/>
</dbReference>
<evidence type="ECO:0000259" key="12">
    <source>
        <dbReference type="PROSITE" id="PS51981"/>
    </source>
</evidence>
<dbReference type="PROSITE" id="PS51981">
    <property type="entry name" value="ZF_RZ"/>
    <property type="match status" value="1"/>
</dbReference>
<comment type="caution">
    <text evidence="13">The sequence shown here is derived from an EMBL/GenBank/DDBJ whole genome shotgun (WGS) entry which is preliminary data.</text>
</comment>
<feature type="region of interest" description="Disordered" evidence="10">
    <location>
        <begin position="1113"/>
        <end position="1133"/>
    </location>
</feature>
<dbReference type="Pfam" id="PF13087">
    <property type="entry name" value="AAA_12"/>
    <property type="match status" value="1"/>
</dbReference>
<dbReference type="PROSITE" id="PS50103">
    <property type="entry name" value="ZF_C3H1"/>
    <property type="match status" value="1"/>
</dbReference>
<dbReference type="SMART" id="SM00356">
    <property type="entry name" value="ZnF_C3H1"/>
    <property type="match status" value="1"/>
</dbReference>
<comment type="subcellular location">
    <subcellularLocation>
        <location evidence="1">Cytoplasm</location>
    </subcellularLocation>
</comment>
<evidence type="ECO:0000256" key="3">
    <source>
        <dbReference type="ARBA" id="ARBA00022723"/>
    </source>
</evidence>
<dbReference type="Pfam" id="PF20173">
    <property type="entry name" value="ZnF_RZ-type"/>
    <property type="match status" value="1"/>
</dbReference>
<dbReference type="CDD" id="cd17936">
    <property type="entry name" value="EEXXEc_NFX1"/>
    <property type="match status" value="1"/>
</dbReference>
<feature type="region of interest" description="Disordered" evidence="10">
    <location>
        <begin position="59"/>
        <end position="78"/>
    </location>
</feature>
<feature type="compositionally biased region" description="Low complexity" evidence="10">
    <location>
        <begin position="59"/>
        <end position="73"/>
    </location>
</feature>
<keyword evidence="5 9" id="KW-0863">Zinc-finger</keyword>
<feature type="compositionally biased region" description="Basic and acidic residues" evidence="10">
    <location>
        <begin position="1850"/>
        <end position="1862"/>
    </location>
</feature>
<dbReference type="InterPro" id="IPR036855">
    <property type="entry name" value="Znf_CCCH_sf"/>
</dbReference>
<dbReference type="InterPro" id="IPR000967">
    <property type="entry name" value="Znf_NFX1"/>
</dbReference>
<evidence type="ECO:0000256" key="10">
    <source>
        <dbReference type="SAM" id="MobiDB-lite"/>
    </source>
</evidence>
<dbReference type="InterPro" id="IPR047187">
    <property type="entry name" value="SF1_C_Upf1"/>
</dbReference>
<dbReference type="InterPro" id="IPR046439">
    <property type="entry name" value="ZF_RZ_dom"/>
</dbReference>
<evidence type="ECO:0000256" key="6">
    <source>
        <dbReference type="ARBA" id="ARBA00022806"/>
    </source>
</evidence>
<evidence type="ECO:0000256" key="8">
    <source>
        <dbReference type="ARBA" id="ARBA00022859"/>
    </source>
</evidence>
<keyword evidence="8" id="KW-0391">Immunity</keyword>
<evidence type="ECO:0000256" key="1">
    <source>
        <dbReference type="ARBA" id="ARBA00004496"/>
    </source>
</evidence>
<dbReference type="InterPro" id="IPR027417">
    <property type="entry name" value="P-loop_NTPase"/>
</dbReference>
<evidence type="ECO:0000256" key="5">
    <source>
        <dbReference type="ARBA" id="ARBA00022771"/>
    </source>
</evidence>